<dbReference type="EMBL" id="FSRO01000001">
    <property type="protein sequence ID" value="SIO28930.1"/>
    <property type="molecule type" value="Genomic_DNA"/>
</dbReference>
<dbReference type="Proteomes" id="UP000185062">
    <property type="component" value="Unassembled WGS sequence"/>
</dbReference>
<gene>
    <name evidence="3" type="ORF">SAMN02743940_1670</name>
</gene>
<organism evidence="3 4">
    <name type="scientific">Nitrosomonas cryotolerans ATCC 49181</name>
    <dbReference type="NCBI Taxonomy" id="1131553"/>
    <lineage>
        <taxon>Bacteria</taxon>
        <taxon>Pseudomonadati</taxon>
        <taxon>Pseudomonadota</taxon>
        <taxon>Betaproteobacteria</taxon>
        <taxon>Nitrosomonadales</taxon>
        <taxon>Nitrosomonadaceae</taxon>
        <taxon>Nitrosomonas</taxon>
    </lineage>
</organism>
<name>A0A1N6IA90_9PROT</name>
<dbReference type="Pfam" id="PF02805">
    <property type="entry name" value="Ada_Zn_binding"/>
    <property type="match status" value="1"/>
</dbReference>
<dbReference type="InterPro" id="IPR004026">
    <property type="entry name" value="Ada_DNA_repair_Zn-bd"/>
</dbReference>
<evidence type="ECO:0000259" key="2">
    <source>
        <dbReference type="Pfam" id="PF02805"/>
    </source>
</evidence>
<dbReference type="InterPro" id="IPR035451">
    <property type="entry name" value="Ada-like_dom_sf"/>
</dbReference>
<feature type="domain" description="Ada DNA repair metal-binding" evidence="2">
    <location>
        <begin position="23"/>
        <end position="69"/>
    </location>
</feature>
<evidence type="ECO:0000313" key="3">
    <source>
        <dbReference type="EMBL" id="SIO28930.1"/>
    </source>
</evidence>
<evidence type="ECO:0000256" key="1">
    <source>
        <dbReference type="ARBA" id="ARBA00023159"/>
    </source>
</evidence>
<dbReference type="SUPFAM" id="SSF57884">
    <property type="entry name" value="Ada DNA repair protein, N-terminal domain (N-Ada 10)"/>
    <property type="match status" value="1"/>
</dbReference>
<proteinExistence type="predicted"/>
<evidence type="ECO:0000313" key="4">
    <source>
        <dbReference type="Proteomes" id="UP000185062"/>
    </source>
</evidence>
<dbReference type="GO" id="GO:0006355">
    <property type="term" value="P:regulation of DNA-templated transcription"/>
    <property type="evidence" value="ECO:0007669"/>
    <property type="project" value="InterPro"/>
</dbReference>
<keyword evidence="4" id="KW-1185">Reference proteome</keyword>
<dbReference type="GO" id="GO:0006281">
    <property type="term" value="P:DNA repair"/>
    <property type="evidence" value="ECO:0007669"/>
    <property type="project" value="InterPro"/>
</dbReference>
<dbReference type="STRING" id="44575.SAMN05216419_10476"/>
<sequence length="82" mass="9567">MIRHSEINDQDLRRSIKALHIQFGGNSQGRIYDTLRCKSGKRMKRENRVSFVSTQEAIEAGYRPCGNCMKEAYKKWICSRTL</sequence>
<accession>A0A1N6IA90</accession>
<protein>
    <submittedName>
        <fullName evidence="3">Metal binding domain of Ada</fullName>
    </submittedName>
</protein>
<dbReference type="GO" id="GO:0003677">
    <property type="term" value="F:DNA binding"/>
    <property type="evidence" value="ECO:0007669"/>
    <property type="project" value="InterPro"/>
</dbReference>
<dbReference type="GO" id="GO:0008168">
    <property type="term" value="F:methyltransferase activity"/>
    <property type="evidence" value="ECO:0007669"/>
    <property type="project" value="InterPro"/>
</dbReference>
<dbReference type="AlphaFoldDB" id="A0A1N6IA90"/>
<reference evidence="3 4" key="1">
    <citation type="submission" date="2016-12" db="EMBL/GenBank/DDBJ databases">
        <authorList>
            <person name="Song W.-J."/>
            <person name="Kurnit D.M."/>
        </authorList>
    </citation>
    <scope>NUCLEOTIDE SEQUENCE [LARGE SCALE GENOMIC DNA]</scope>
    <source>
        <strain evidence="3 4">ATCC 49181</strain>
    </source>
</reference>
<dbReference type="GO" id="GO:0008270">
    <property type="term" value="F:zinc ion binding"/>
    <property type="evidence" value="ECO:0007669"/>
    <property type="project" value="InterPro"/>
</dbReference>
<keyword evidence="1" id="KW-0010">Activator</keyword>
<dbReference type="Gene3D" id="3.40.10.10">
    <property type="entry name" value="DNA Methylphosphotriester Repair Domain"/>
    <property type="match status" value="1"/>
</dbReference>
<dbReference type="RefSeq" id="WP_074202561.1">
    <property type="nucleotide sequence ID" value="NZ_FSRO01000001.1"/>
</dbReference>